<keyword evidence="3" id="KW-1185">Reference proteome</keyword>
<organism evidence="2 3">
    <name type="scientific">Gavia stellata</name>
    <name type="common">Red-throated diver</name>
    <name type="synonym">Colymbus stellatus</name>
    <dbReference type="NCBI Taxonomy" id="37040"/>
    <lineage>
        <taxon>Eukaryota</taxon>
        <taxon>Metazoa</taxon>
        <taxon>Chordata</taxon>
        <taxon>Craniata</taxon>
        <taxon>Vertebrata</taxon>
        <taxon>Euteleostomi</taxon>
        <taxon>Archelosauria</taxon>
        <taxon>Archosauria</taxon>
        <taxon>Dinosauria</taxon>
        <taxon>Saurischia</taxon>
        <taxon>Theropoda</taxon>
        <taxon>Coelurosauria</taxon>
        <taxon>Aves</taxon>
        <taxon>Neognathae</taxon>
        <taxon>Neoaves</taxon>
        <taxon>Aequornithes</taxon>
        <taxon>Gaviiformes</taxon>
        <taxon>Gaviidae</taxon>
        <taxon>Gavia</taxon>
    </lineage>
</organism>
<gene>
    <name evidence="2" type="ORF">N328_06619</name>
</gene>
<feature type="non-terminal residue" evidence="2">
    <location>
        <position position="1"/>
    </location>
</feature>
<evidence type="ECO:0000313" key="3">
    <source>
        <dbReference type="Proteomes" id="UP000054313"/>
    </source>
</evidence>
<accession>A0A093EX01</accession>
<dbReference type="EMBL" id="KK618307">
    <property type="protein sequence ID" value="KFV49867.1"/>
    <property type="molecule type" value="Genomic_DNA"/>
</dbReference>
<reference evidence="2 3" key="1">
    <citation type="submission" date="2014-04" db="EMBL/GenBank/DDBJ databases">
        <title>Genome evolution of avian class.</title>
        <authorList>
            <person name="Zhang G."/>
            <person name="Li C."/>
        </authorList>
    </citation>
    <scope>NUCLEOTIDE SEQUENCE [LARGE SCALE GENOMIC DNA]</scope>
    <source>
        <strain evidence="2">BGI_N328</strain>
    </source>
</reference>
<sequence length="120" mass="13073">PGTVSPFLSLSQSVAGEAPDRRPQELELNKHPLRPSDLPLQTDARRSREAVGSYRYHGEVAAKKLACLLPLGETELELPPSFGFSCSPEKRAKCKPVGIAQGMPQHPNGRTDTVQSPERC</sequence>
<feature type="compositionally biased region" description="Polar residues" evidence="1">
    <location>
        <begin position="1"/>
        <end position="14"/>
    </location>
</feature>
<dbReference type="AlphaFoldDB" id="A0A093EX01"/>
<feature type="compositionally biased region" description="Polar residues" evidence="1">
    <location>
        <begin position="108"/>
        <end position="120"/>
    </location>
</feature>
<protein>
    <submittedName>
        <fullName evidence="2">Uncharacterized protein</fullName>
    </submittedName>
</protein>
<feature type="compositionally biased region" description="Basic and acidic residues" evidence="1">
    <location>
        <begin position="18"/>
        <end position="30"/>
    </location>
</feature>
<feature type="region of interest" description="Disordered" evidence="1">
    <location>
        <begin position="98"/>
        <end position="120"/>
    </location>
</feature>
<proteinExistence type="predicted"/>
<name>A0A093EX01_GAVST</name>
<feature type="non-terminal residue" evidence="2">
    <location>
        <position position="120"/>
    </location>
</feature>
<feature type="region of interest" description="Disordered" evidence="1">
    <location>
        <begin position="1"/>
        <end position="46"/>
    </location>
</feature>
<evidence type="ECO:0000256" key="1">
    <source>
        <dbReference type="SAM" id="MobiDB-lite"/>
    </source>
</evidence>
<dbReference type="Proteomes" id="UP000054313">
    <property type="component" value="Unassembled WGS sequence"/>
</dbReference>
<evidence type="ECO:0000313" key="2">
    <source>
        <dbReference type="EMBL" id="KFV49867.1"/>
    </source>
</evidence>